<feature type="region of interest" description="Disordered" evidence="1">
    <location>
        <begin position="1"/>
        <end position="21"/>
    </location>
</feature>
<feature type="compositionally biased region" description="Basic and acidic residues" evidence="1">
    <location>
        <begin position="1"/>
        <end position="16"/>
    </location>
</feature>
<evidence type="ECO:0000256" key="1">
    <source>
        <dbReference type="SAM" id="MobiDB-lite"/>
    </source>
</evidence>
<accession>A0A6G1GYK5</accession>
<sequence>MSNRSDRSDSREEETPHGLPFQYAIDADLDDLLTSNALFTPTLPAPPPRDIDSPEPESPPPIPDHVRRITPSQRAAVVQEIVTEKKTLRG</sequence>
<protein>
    <submittedName>
        <fullName evidence="2">Uncharacterized protein</fullName>
    </submittedName>
</protein>
<reference evidence="2" key="1">
    <citation type="journal article" date="2020" name="Stud. Mycol.">
        <title>101 Dothideomycetes genomes: a test case for predicting lifestyles and emergence of pathogens.</title>
        <authorList>
            <person name="Haridas S."/>
            <person name="Albert R."/>
            <person name="Binder M."/>
            <person name="Bloem J."/>
            <person name="Labutti K."/>
            <person name="Salamov A."/>
            <person name="Andreopoulos B."/>
            <person name="Baker S."/>
            <person name="Barry K."/>
            <person name="Bills G."/>
            <person name="Bluhm B."/>
            <person name="Cannon C."/>
            <person name="Castanera R."/>
            <person name="Culley D."/>
            <person name="Daum C."/>
            <person name="Ezra D."/>
            <person name="Gonzalez J."/>
            <person name="Henrissat B."/>
            <person name="Kuo A."/>
            <person name="Liang C."/>
            <person name="Lipzen A."/>
            <person name="Lutzoni F."/>
            <person name="Magnuson J."/>
            <person name="Mondo S."/>
            <person name="Nolan M."/>
            <person name="Ohm R."/>
            <person name="Pangilinan J."/>
            <person name="Park H.-J."/>
            <person name="Ramirez L."/>
            <person name="Alfaro M."/>
            <person name="Sun H."/>
            <person name="Tritt A."/>
            <person name="Yoshinaga Y."/>
            <person name="Zwiers L.-H."/>
            <person name="Turgeon B."/>
            <person name="Goodwin S."/>
            <person name="Spatafora J."/>
            <person name="Crous P."/>
            <person name="Grigoriev I."/>
        </authorList>
    </citation>
    <scope>NUCLEOTIDE SEQUENCE</scope>
    <source>
        <strain evidence="2">CBS 113979</strain>
    </source>
</reference>
<proteinExistence type="predicted"/>
<organism evidence="2 3">
    <name type="scientific">Aulographum hederae CBS 113979</name>
    <dbReference type="NCBI Taxonomy" id="1176131"/>
    <lineage>
        <taxon>Eukaryota</taxon>
        <taxon>Fungi</taxon>
        <taxon>Dikarya</taxon>
        <taxon>Ascomycota</taxon>
        <taxon>Pezizomycotina</taxon>
        <taxon>Dothideomycetes</taxon>
        <taxon>Pleosporomycetidae</taxon>
        <taxon>Aulographales</taxon>
        <taxon>Aulographaceae</taxon>
    </lineage>
</organism>
<dbReference type="EMBL" id="ML977159">
    <property type="protein sequence ID" value="KAF1986046.1"/>
    <property type="molecule type" value="Genomic_DNA"/>
</dbReference>
<dbReference type="AlphaFoldDB" id="A0A6G1GYK5"/>
<name>A0A6G1GYK5_9PEZI</name>
<dbReference type="Proteomes" id="UP000800041">
    <property type="component" value="Unassembled WGS sequence"/>
</dbReference>
<feature type="region of interest" description="Disordered" evidence="1">
    <location>
        <begin position="37"/>
        <end position="75"/>
    </location>
</feature>
<evidence type="ECO:0000313" key="2">
    <source>
        <dbReference type="EMBL" id="KAF1986046.1"/>
    </source>
</evidence>
<gene>
    <name evidence="2" type="ORF">K402DRAFT_464029</name>
</gene>
<evidence type="ECO:0000313" key="3">
    <source>
        <dbReference type="Proteomes" id="UP000800041"/>
    </source>
</evidence>
<keyword evidence="3" id="KW-1185">Reference proteome</keyword>